<dbReference type="Proteomes" id="UP000321947">
    <property type="component" value="Unassembled WGS sequence"/>
</dbReference>
<organism evidence="2 3">
    <name type="scientific">Cucumis melo var. makuwa</name>
    <name type="common">Oriental melon</name>
    <dbReference type="NCBI Taxonomy" id="1194695"/>
    <lineage>
        <taxon>Eukaryota</taxon>
        <taxon>Viridiplantae</taxon>
        <taxon>Streptophyta</taxon>
        <taxon>Embryophyta</taxon>
        <taxon>Tracheophyta</taxon>
        <taxon>Spermatophyta</taxon>
        <taxon>Magnoliopsida</taxon>
        <taxon>eudicotyledons</taxon>
        <taxon>Gunneridae</taxon>
        <taxon>Pentapetalae</taxon>
        <taxon>rosids</taxon>
        <taxon>fabids</taxon>
        <taxon>Cucurbitales</taxon>
        <taxon>Cucurbitaceae</taxon>
        <taxon>Benincaseae</taxon>
        <taxon>Cucumis</taxon>
    </lineage>
</organism>
<keyword evidence="2" id="KW-0808">Transferase</keyword>
<evidence type="ECO:0000313" key="3">
    <source>
        <dbReference type="Proteomes" id="UP000321947"/>
    </source>
</evidence>
<gene>
    <name evidence="2" type="ORF">E5676_scaffold94G00990</name>
</gene>
<protein>
    <submittedName>
        <fullName evidence="2">Putative serine/threonine-protein kinase nek2</fullName>
    </submittedName>
</protein>
<feature type="compositionally biased region" description="Basic and acidic residues" evidence="1">
    <location>
        <begin position="118"/>
        <end position="153"/>
    </location>
</feature>
<sequence length="271" mass="30775">MCEGIPNDMLDVDLNNDLDDSISTYPSHTMDTHMDDFNEELGVKKVVRYNEYRAPISENGVKLKSFIGSAKHYDVPITYTSWKSVPAELKDKIFTTVAFVIDPRSRKNILQTAGKRQLQQDRRSKETASRNKLSLKDRTEILKRKRGEEEGGGEKTSVTPAVPCPCRRLPCHHCLPRRHRLPCSLAIVLPFLNPNSSGSRKLIGKRGAENDKIENRTGKPRIEQSKGYFCLKQPRVSLDATRNNLQFPLCTFCPCPYDHSSYSDVEAMCRS</sequence>
<evidence type="ECO:0000256" key="1">
    <source>
        <dbReference type="SAM" id="MobiDB-lite"/>
    </source>
</evidence>
<evidence type="ECO:0000313" key="2">
    <source>
        <dbReference type="EMBL" id="TYK15975.1"/>
    </source>
</evidence>
<feature type="region of interest" description="Disordered" evidence="1">
    <location>
        <begin position="111"/>
        <end position="157"/>
    </location>
</feature>
<dbReference type="EMBL" id="SSTD01008434">
    <property type="protein sequence ID" value="TYK15975.1"/>
    <property type="molecule type" value="Genomic_DNA"/>
</dbReference>
<dbReference type="GO" id="GO:0016301">
    <property type="term" value="F:kinase activity"/>
    <property type="evidence" value="ECO:0007669"/>
    <property type="project" value="UniProtKB-KW"/>
</dbReference>
<proteinExistence type="predicted"/>
<name>A0A5D3CWX3_CUCMM</name>
<dbReference type="AlphaFoldDB" id="A0A5D3CWX3"/>
<accession>A0A5D3CWX3</accession>
<comment type="caution">
    <text evidence="2">The sequence shown here is derived from an EMBL/GenBank/DDBJ whole genome shotgun (WGS) entry which is preliminary data.</text>
</comment>
<keyword evidence="2" id="KW-0418">Kinase</keyword>
<reference evidence="2 3" key="1">
    <citation type="submission" date="2019-08" db="EMBL/GenBank/DDBJ databases">
        <title>Draft genome sequences of two oriental melons (Cucumis melo L. var makuwa).</title>
        <authorList>
            <person name="Kwon S.-Y."/>
        </authorList>
    </citation>
    <scope>NUCLEOTIDE SEQUENCE [LARGE SCALE GENOMIC DNA]</scope>
    <source>
        <strain evidence="3">cv. Chang Bougi</strain>
        <tissue evidence="2">Leaf</tissue>
    </source>
</reference>